<name>A0A6A5YIF9_9PLEO</name>
<evidence type="ECO:0000313" key="6">
    <source>
        <dbReference type="Proteomes" id="UP000799770"/>
    </source>
</evidence>
<dbReference type="Proteomes" id="UP000799770">
    <property type="component" value="Unassembled WGS sequence"/>
</dbReference>
<accession>A0A6A5YIF9</accession>
<keyword evidence="1" id="KW-0677">Repeat</keyword>
<dbReference type="Pfam" id="PF24809">
    <property type="entry name" value="DUF7708"/>
    <property type="match status" value="1"/>
</dbReference>
<dbReference type="InterPro" id="IPR056884">
    <property type="entry name" value="NPHP3-like_N"/>
</dbReference>
<proteinExistence type="predicted"/>
<dbReference type="InterPro" id="IPR027417">
    <property type="entry name" value="P-loop_NTPase"/>
</dbReference>
<dbReference type="Pfam" id="PF24883">
    <property type="entry name" value="NPHP3_N"/>
    <property type="match status" value="1"/>
</dbReference>
<organism evidence="5 6">
    <name type="scientific">Lophiotrema nucula</name>
    <dbReference type="NCBI Taxonomy" id="690887"/>
    <lineage>
        <taxon>Eukaryota</taxon>
        <taxon>Fungi</taxon>
        <taxon>Dikarya</taxon>
        <taxon>Ascomycota</taxon>
        <taxon>Pezizomycotina</taxon>
        <taxon>Dothideomycetes</taxon>
        <taxon>Pleosporomycetidae</taxon>
        <taxon>Pleosporales</taxon>
        <taxon>Lophiotremataceae</taxon>
        <taxon>Lophiotrema</taxon>
    </lineage>
</organism>
<protein>
    <recommendedName>
        <fullName evidence="7">NACHT domain-containing protein</fullName>
    </recommendedName>
</protein>
<dbReference type="EMBL" id="ML977357">
    <property type="protein sequence ID" value="KAF2107029.1"/>
    <property type="molecule type" value="Genomic_DNA"/>
</dbReference>
<dbReference type="Gene3D" id="3.40.50.300">
    <property type="entry name" value="P-loop containing nucleotide triphosphate hydrolases"/>
    <property type="match status" value="1"/>
</dbReference>
<evidence type="ECO:0000256" key="2">
    <source>
        <dbReference type="SAM" id="Coils"/>
    </source>
</evidence>
<evidence type="ECO:0000259" key="3">
    <source>
        <dbReference type="Pfam" id="PF24809"/>
    </source>
</evidence>
<feature type="domain" description="DUF7708" evidence="3">
    <location>
        <begin position="71"/>
        <end position="180"/>
    </location>
</feature>
<dbReference type="InterPro" id="IPR056125">
    <property type="entry name" value="DUF7708"/>
</dbReference>
<gene>
    <name evidence="5" type="ORF">BDV96DRAFT_654121</name>
</gene>
<evidence type="ECO:0000256" key="1">
    <source>
        <dbReference type="ARBA" id="ARBA00022737"/>
    </source>
</evidence>
<reference evidence="5" key="1">
    <citation type="journal article" date="2020" name="Stud. Mycol.">
        <title>101 Dothideomycetes genomes: a test case for predicting lifestyles and emergence of pathogens.</title>
        <authorList>
            <person name="Haridas S."/>
            <person name="Albert R."/>
            <person name="Binder M."/>
            <person name="Bloem J."/>
            <person name="Labutti K."/>
            <person name="Salamov A."/>
            <person name="Andreopoulos B."/>
            <person name="Baker S."/>
            <person name="Barry K."/>
            <person name="Bills G."/>
            <person name="Bluhm B."/>
            <person name="Cannon C."/>
            <person name="Castanera R."/>
            <person name="Culley D."/>
            <person name="Daum C."/>
            <person name="Ezra D."/>
            <person name="Gonzalez J."/>
            <person name="Henrissat B."/>
            <person name="Kuo A."/>
            <person name="Liang C."/>
            <person name="Lipzen A."/>
            <person name="Lutzoni F."/>
            <person name="Magnuson J."/>
            <person name="Mondo S."/>
            <person name="Nolan M."/>
            <person name="Ohm R."/>
            <person name="Pangilinan J."/>
            <person name="Park H.-J."/>
            <person name="Ramirez L."/>
            <person name="Alfaro M."/>
            <person name="Sun H."/>
            <person name="Tritt A."/>
            <person name="Yoshinaga Y."/>
            <person name="Zwiers L.-H."/>
            <person name="Turgeon B."/>
            <person name="Goodwin S."/>
            <person name="Spatafora J."/>
            <person name="Crous P."/>
            <person name="Grigoriev I."/>
        </authorList>
    </citation>
    <scope>NUCLEOTIDE SEQUENCE</scope>
    <source>
        <strain evidence="5">CBS 627.86</strain>
    </source>
</reference>
<evidence type="ECO:0000313" key="5">
    <source>
        <dbReference type="EMBL" id="KAF2107029.1"/>
    </source>
</evidence>
<dbReference type="PANTHER" id="PTHR10039">
    <property type="entry name" value="AMELOGENIN"/>
    <property type="match status" value="1"/>
</dbReference>
<feature type="domain" description="Nephrocystin 3-like N-terminal" evidence="4">
    <location>
        <begin position="308"/>
        <end position="495"/>
    </location>
</feature>
<keyword evidence="2" id="KW-0175">Coiled coil</keyword>
<keyword evidence="6" id="KW-1185">Reference proteome</keyword>
<sequence length="801" mass="92300">MASSLPDNAGADTVLSVFDEAHKAFRAQLSSEELAEISSVSSIEELLQAVRALSENHFLHKSRYKTCARKITQFGQSFAPYFEVINIFVQTNPEYAGLVWGSIRLILKLGGHYVTFLEKLGSFFDQMREQLPAYTDAIEILRQDQNRDGKRFDRRLLVSLSWIYKDVIQFCYEAYKLLSNKIPLGFRSKQRLIWRISWEPFDDRFGSLLKRLQWHSQLFEKELVITQLELNMTQLDSIRKQQEDLRLLYDEFEKEVITSQQLKEKQERNWERDEINLKHRCIARLKDWLNAPDWEDAHDSALSRVKEGSTDWFFSDTKYRNWWSTVTNSWKAKEKANNMTLIIQAKPGYGKTHLCSSLVDQLRSESLDFSSDAMDSHNRSAVCFYYFDTTKPWTVSAQCAFQALLTQLVHLYMDDKEAIDAACMMMYHGLSGQRNASKNEVLALLNWLLRRYPMIVLVIDGLDETNDVEMFLTDLRIALTGHTHRSRQKINHAVSSSDQTQSEYPPSSDTAIVMFARPDVPLPQSLLQSSDLLLLHNEQNLEAINDYLYDALEYLVDNGLLGNEHNIHHLAQKAALYSDGMFLWARLLDNYLRTDGLTVQERLDALNNLVYLKGLKNLYDAILSRLNGAYQISQAVTLPEQASKLTSPLGRIIPNFRDAIRKMTGALLEVATDDSVVFIHNSLGDYLHLRRLDSDIDTTNLDASEARIDLATSCMSYLTNCLPGEPLSGSSSVTPDLRYQTKRFPFLNYVIEYWTAHVASALRTGIFKEKHAKFAKENNRIRDSTRLLLSMVRRFIEDKKQ</sequence>
<dbReference type="PANTHER" id="PTHR10039:SF14">
    <property type="entry name" value="NACHT DOMAIN-CONTAINING PROTEIN"/>
    <property type="match status" value="1"/>
</dbReference>
<evidence type="ECO:0008006" key="7">
    <source>
        <dbReference type="Google" id="ProtNLM"/>
    </source>
</evidence>
<evidence type="ECO:0000259" key="4">
    <source>
        <dbReference type="Pfam" id="PF24883"/>
    </source>
</evidence>
<dbReference type="AlphaFoldDB" id="A0A6A5YIF9"/>
<feature type="coiled-coil region" evidence="2">
    <location>
        <begin position="235"/>
        <end position="269"/>
    </location>
</feature>
<dbReference type="OrthoDB" id="5389400at2759"/>